<dbReference type="HOGENOM" id="CLU_010194_11_0_5"/>
<dbReference type="PANTHER" id="PTHR43639">
    <property type="entry name" value="OXIDOREDUCTASE, SHORT-CHAIN DEHYDROGENASE/REDUCTASE FAMILY (AFU_ORTHOLOGUE AFUA_5G02870)"/>
    <property type="match status" value="1"/>
</dbReference>
<accession>B9KHH3</accession>
<evidence type="ECO:0000313" key="4">
    <source>
        <dbReference type="Proteomes" id="UP000007307"/>
    </source>
</evidence>
<evidence type="ECO:0000256" key="1">
    <source>
        <dbReference type="ARBA" id="ARBA00006484"/>
    </source>
</evidence>
<reference evidence="3 4" key="1">
    <citation type="journal article" date="2009" name="BMC Genomics">
        <title>Conservation in the face of diversity: multistrain analysis of an intracellular bacterium.</title>
        <authorList>
            <person name="Dark M.J."/>
            <person name="Herndon D.R."/>
            <person name="Kappmeyer L.S."/>
            <person name="Gonzales M.P."/>
            <person name="Nordeen E."/>
            <person name="Palmer G.H."/>
            <person name="Knowles D.P. Jr."/>
            <person name="Brayton K.A."/>
        </authorList>
    </citation>
    <scope>NUCLEOTIDE SEQUENCE [LARGE SCALE GENOMIC DNA]</scope>
    <source>
        <strain evidence="3 4">Florida</strain>
    </source>
</reference>
<dbReference type="CDD" id="cd05357">
    <property type="entry name" value="PR_SDR_c"/>
    <property type="match status" value="1"/>
</dbReference>
<sequence length="252" mass="27962">MAHAAVAWWLCRYLWNVVHKRGVIITGAARRVGRAVAIFLAAQHGYDVIVHYNRSHSEALDLQRIIQEDYGKRCLLFRSDLCDFATLGRLVAYAFAELPYCDTLINNASVFRKSTLGQLSEGELEENYKIHIKAPAFLTQHFARMCAAGGKVINVIDTNITRTQTRYFAYLLSKKALADFTIMAAAEFAPNLQINAICPPEIPDHEIDNVKSLEDVNAAPCLKNFLDAVATLVDCNNTLSGEIIHTSPAAPP</sequence>
<dbReference type="KEGG" id="amf:AMF_041"/>
<dbReference type="PANTHER" id="PTHR43639:SF1">
    <property type="entry name" value="SHORT-CHAIN DEHYDROGENASE_REDUCTASE FAMILY PROTEIN"/>
    <property type="match status" value="1"/>
</dbReference>
<proteinExistence type="inferred from homology"/>
<dbReference type="Gene3D" id="3.40.50.720">
    <property type="entry name" value="NAD(P)-binding Rossmann-like Domain"/>
    <property type="match status" value="1"/>
</dbReference>
<dbReference type="Pfam" id="PF00106">
    <property type="entry name" value="adh_short"/>
    <property type="match status" value="1"/>
</dbReference>
<protein>
    <submittedName>
        <fullName evidence="3">Putative pteridine reductase 1</fullName>
        <ecNumber evidence="3">1.1.1.-</ecNumber>
    </submittedName>
</protein>
<name>B9KHH3_ANAMF</name>
<organism evidence="3 4">
    <name type="scientific">Anaplasma marginale (strain Florida)</name>
    <dbReference type="NCBI Taxonomy" id="320483"/>
    <lineage>
        <taxon>Bacteria</taxon>
        <taxon>Pseudomonadati</taxon>
        <taxon>Pseudomonadota</taxon>
        <taxon>Alphaproteobacteria</taxon>
        <taxon>Rickettsiales</taxon>
        <taxon>Anaplasmataceae</taxon>
        <taxon>Anaplasma</taxon>
    </lineage>
</organism>
<dbReference type="eggNOG" id="COG1028">
    <property type="taxonomic scope" value="Bacteria"/>
</dbReference>
<dbReference type="Proteomes" id="UP000007307">
    <property type="component" value="Chromosome"/>
</dbReference>
<comment type="similarity">
    <text evidence="1">Belongs to the short-chain dehydrogenases/reductases (SDR) family.</text>
</comment>
<evidence type="ECO:0000313" key="3">
    <source>
        <dbReference type="EMBL" id="ACM48935.1"/>
    </source>
</evidence>
<dbReference type="GO" id="GO:0016491">
    <property type="term" value="F:oxidoreductase activity"/>
    <property type="evidence" value="ECO:0007669"/>
    <property type="project" value="UniProtKB-KW"/>
</dbReference>
<dbReference type="InterPro" id="IPR036291">
    <property type="entry name" value="NAD(P)-bd_dom_sf"/>
</dbReference>
<dbReference type="EC" id="1.1.1.-" evidence="3"/>
<keyword evidence="4" id="KW-1185">Reference proteome</keyword>
<dbReference type="AlphaFoldDB" id="B9KHH3"/>
<dbReference type="STRING" id="320483.AMF_041"/>
<gene>
    <name evidence="3" type="primary">ptr1</name>
    <name evidence="3" type="ordered locus">AMF_041</name>
</gene>
<evidence type="ECO:0000256" key="2">
    <source>
        <dbReference type="ARBA" id="ARBA00023002"/>
    </source>
</evidence>
<dbReference type="SUPFAM" id="SSF51735">
    <property type="entry name" value="NAD(P)-binding Rossmann-fold domains"/>
    <property type="match status" value="1"/>
</dbReference>
<dbReference type="EMBL" id="CP001079">
    <property type="protein sequence ID" value="ACM48935.1"/>
    <property type="molecule type" value="Genomic_DNA"/>
</dbReference>
<dbReference type="PRINTS" id="PR00081">
    <property type="entry name" value="GDHRDH"/>
</dbReference>
<dbReference type="InterPro" id="IPR002347">
    <property type="entry name" value="SDR_fam"/>
</dbReference>
<keyword evidence="2 3" id="KW-0560">Oxidoreductase</keyword>